<name>A0A7K8TE06_9AVES</name>
<reference evidence="3 4" key="1">
    <citation type="submission" date="2019-09" db="EMBL/GenBank/DDBJ databases">
        <title>Bird 10,000 Genomes (B10K) Project - Family phase.</title>
        <authorList>
            <person name="Zhang G."/>
        </authorList>
    </citation>
    <scope>NUCLEOTIDE SEQUENCE [LARGE SCALE GENOMIC DNA]</scope>
    <source>
        <strain evidence="3">B10K-CU-031-10</strain>
        <tissue evidence="3">Muscle</tissue>
    </source>
</reference>
<feature type="chain" id="PRO_5029750367" evidence="1">
    <location>
        <begin position="24"/>
        <end position="152"/>
    </location>
</feature>
<feature type="signal peptide" evidence="1">
    <location>
        <begin position="1"/>
        <end position="23"/>
    </location>
</feature>
<organism evidence="3 4">
    <name type="scientific">Nyctibius bracteatus</name>
    <name type="common">Rufous potoo</name>
    <dbReference type="NCBI Taxonomy" id="48426"/>
    <lineage>
        <taxon>Eukaryota</taxon>
        <taxon>Metazoa</taxon>
        <taxon>Chordata</taxon>
        <taxon>Craniata</taxon>
        <taxon>Vertebrata</taxon>
        <taxon>Euteleostomi</taxon>
        <taxon>Archelosauria</taxon>
        <taxon>Archosauria</taxon>
        <taxon>Dinosauria</taxon>
        <taxon>Saurischia</taxon>
        <taxon>Theropoda</taxon>
        <taxon>Coelurosauria</taxon>
        <taxon>Aves</taxon>
        <taxon>Neognathae</taxon>
        <taxon>Neoaves</taxon>
        <taxon>Strisores</taxon>
        <taxon>Caprimulgiformes</taxon>
        <taxon>Nyctibiidae</taxon>
        <taxon>Nyctibius</taxon>
    </lineage>
</organism>
<evidence type="ECO:0000256" key="1">
    <source>
        <dbReference type="SAM" id="SignalP"/>
    </source>
</evidence>
<evidence type="ECO:0000313" key="4">
    <source>
        <dbReference type="Proteomes" id="UP000538472"/>
    </source>
</evidence>
<proteinExistence type="predicted"/>
<feature type="non-terminal residue" evidence="3">
    <location>
        <position position="1"/>
    </location>
</feature>
<evidence type="ECO:0000259" key="2">
    <source>
        <dbReference type="Pfam" id="PF08385"/>
    </source>
</evidence>
<feature type="non-terminal residue" evidence="3">
    <location>
        <position position="152"/>
    </location>
</feature>
<evidence type="ECO:0000313" key="3">
    <source>
        <dbReference type="EMBL" id="NXF40479.1"/>
    </source>
</evidence>
<dbReference type="GO" id="GO:0045505">
    <property type="term" value="F:dynein intermediate chain binding"/>
    <property type="evidence" value="ECO:0007669"/>
    <property type="project" value="InterPro"/>
</dbReference>
<sequence length="152" mass="17807">CLFSIVDIWFFFFSNWLQVLIESKQIRKEADDSGPLTELEYWKCMSAKFNFIIEQIKGPNCKAVINVLKFGRSKLLRMWQELDARITDAANESKDNVKYLRALEKVCQPLYNYDLVSMTHGIPNLINAIRMIHHVSGYYNTSERMTSLFIKV</sequence>
<dbReference type="Pfam" id="PF08385">
    <property type="entry name" value="DHC_N1"/>
    <property type="match status" value="1"/>
</dbReference>
<dbReference type="InterPro" id="IPR026983">
    <property type="entry name" value="DHC"/>
</dbReference>
<protein>
    <submittedName>
        <fullName evidence="3">DYH8 protein</fullName>
    </submittedName>
</protein>
<dbReference type="GO" id="GO:0005858">
    <property type="term" value="C:axonemal dynein complex"/>
    <property type="evidence" value="ECO:0007669"/>
    <property type="project" value="TreeGrafter"/>
</dbReference>
<keyword evidence="1" id="KW-0732">Signal</keyword>
<feature type="domain" description="Dynein heavy chain tail" evidence="2">
    <location>
        <begin position="18"/>
        <end position="152"/>
    </location>
</feature>
<gene>
    <name evidence="3" type="primary">Dnah8_2</name>
    <name evidence="3" type="ORF">NYCBRA_R08832</name>
</gene>
<dbReference type="PANTHER" id="PTHR46532">
    <property type="entry name" value="MALE FERTILITY FACTOR KL5"/>
    <property type="match status" value="1"/>
</dbReference>
<accession>A0A7K8TE06</accession>
<dbReference type="Proteomes" id="UP000538472">
    <property type="component" value="Unassembled WGS sequence"/>
</dbReference>
<dbReference type="AlphaFoldDB" id="A0A7K8TE06"/>
<dbReference type="GO" id="GO:0051959">
    <property type="term" value="F:dynein light intermediate chain binding"/>
    <property type="evidence" value="ECO:0007669"/>
    <property type="project" value="InterPro"/>
</dbReference>
<dbReference type="InterPro" id="IPR013594">
    <property type="entry name" value="Dynein_heavy_tail"/>
</dbReference>
<dbReference type="PANTHER" id="PTHR46532:SF11">
    <property type="entry name" value="DYNEIN AXONEMAL HEAVY CHAIN 12"/>
    <property type="match status" value="1"/>
</dbReference>
<comment type="caution">
    <text evidence="3">The sequence shown here is derived from an EMBL/GenBank/DDBJ whole genome shotgun (WGS) entry which is preliminary data.</text>
</comment>
<dbReference type="EMBL" id="VWZB01002650">
    <property type="protein sequence ID" value="NXF40479.1"/>
    <property type="molecule type" value="Genomic_DNA"/>
</dbReference>
<dbReference type="GO" id="GO:0007018">
    <property type="term" value="P:microtubule-based movement"/>
    <property type="evidence" value="ECO:0007669"/>
    <property type="project" value="InterPro"/>
</dbReference>
<keyword evidence="4" id="KW-1185">Reference proteome</keyword>